<evidence type="ECO:0000313" key="5">
    <source>
        <dbReference type="Proteomes" id="UP000541810"/>
    </source>
</evidence>
<protein>
    <submittedName>
        <fullName evidence="4">Ribosomal protein S18 acetylase RimI-like enzyme</fullName>
    </submittedName>
</protein>
<evidence type="ECO:0000256" key="2">
    <source>
        <dbReference type="ARBA" id="ARBA00023315"/>
    </source>
</evidence>
<dbReference type="PANTHER" id="PTHR43877">
    <property type="entry name" value="AMINOALKYLPHOSPHONATE N-ACETYLTRANSFERASE-RELATED-RELATED"/>
    <property type="match status" value="1"/>
</dbReference>
<dbReference type="InterPro" id="IPR016181">
    <property type="entry name" value="Acyl_CoA_acyltransferase"/>
</dbReference>
<organism evidence="4 5">
    <name type="scientific">Algisphaera agarilytica</name>
    <dbReference type="NCBI Taxonomy" id="1385975"/>
    <lineage>
        <taxon>Bacteria</taxon>
        <taxon>Pseudomonadati</taxon>
        <taxon>Planctomycetota</taxon>
        <taxon>Phycisphaerae</taxon>
        <taxon>Phycisphaerales</taxon>
        <taxon>Phycisphaeraceae</taxon>
        <taxon>Algisphaera</taxon>
    </lineage>
</organism>
<keyword evidence="1" id="KW-0808">Transferase</keyword>
<sequence length="176" mass="19845">MSAASEPDPIEIVQLTAQDAEELRDVRLRALRESPTAFGSSYEVESALDESAWREKAQAWTYPQRCATWVVRRGGSTCGLTACVIDDQQADRGWLVSVWVDPETRRVGIAGRLLDHAVAWAQRMNLTELRLHVTSNNPPAQRLYEKHGFVATGDSMPHPRVADLIEYEMRRRLGDN</sequence>
<dbReference type="SUPFAM" id="SSF55729">
    <property type="entry name" value="Acyl-CoA N-acyltransferases (Nat)"/>
    <property type="match status" value="1"/>
</dbReference>
<evidence type="ECO:0000313" key="4">
    <source>
        <dbReference type="EMBL" id="MBB6429595.1"/>
    </source>
</evidence>
<evidence type="ECO:0000256" key="1">
    <source>
        <dbReference type="ARBA" id="ARBA00022679"/>
    </source>
</evidence>
<accession>A0A7X0H860</accession>
<dbReference type="InterPro" id="IPR050832">
    <property type="entry name" value="Bact_Acetyltransf"/>
</dbReference>
<keyword evidence="2" id="KW-0012">Acyltransferase</keyword>
<dbReference type="CDD" id="cd04301">
    <property type="entry name" value="NAT_SF"/>
    <property type="match status" value="1"/>
</dbReference>
<feature type="domain" description="N-acetyltransferase" evidence="3">
    <location>
        <begin position="10"/>
        <end position="174"/>
    </location>
</feature>
<gene>
    <name evidence="4" type="ORF">HNQ40_001401</name>
</gene>
<dbReference type="GO" id="GO:0005840">
    <property type="term" value="C:ribosome"/>
    <property type="evidence" value="ECO:0007669"/>
    <property type="project" value="UniProtKB-KW"/>
</dbReference>
<dbReference type="GO" id="GO:0016747">
    <property type="term" value="F:acyltransferase activity, transferring groups other than amino-acyl groups"/>
    <property type="evidence" value="ECO:0007669"/>
    <property type="project" value="InterPro"/>
</dbReference>
<dbReference type="Pfam" id="PF00583">
    <property type="entry name" value="Acetyltransf_1"/>
    <property type="match status" value="1"/>
</dbReference>
<reference evidence="4 5" key="1">
    <citation type="submission" date="2020-08" db="EMBL/GenBank/DDBJ databases">
        <title>Genomic Encyclopedia of Type Strains, Phase IV (KMG-IV): sequencing the most valuable type-strain genomes for metagenomic binning, comparative biology and taxonomic classification.</title>
        <authorList>
            <person name="Goeker M."/>
        </authorList>
    </citation>
    <scope>NUCLEOTIDE SEQUENCE [LARGE SCALE GENOMIC DNA]</scope>
    <source>
        <strain evidence="4 5">DSM 103725</strain>
    </source>
</reference>
<proteinExistence type="predicted"/>
<dbReference type="PROSITE" id="PS51186">
    <property type="entry name" value="GNAT"/>
    <property type="match status" value="1"/>
</dbReference>
<dbReference type="EMBL" id="JACHGY010000001">
    <property type="protein sequence ID" value="MBB6429595.1"/>
    <property type="molecule type" value="Genomic_DNA"/>
</dbReference>
<dbReference type="InterPro" id="IPR000182">
    <property type="entry name" value="GNAT_dom"/>
</dbReference>
<keyword evidence="5" id="KW-1185">Reference proteome</keyword>
<dbReference type="Gene3D" id="3.40.630.30">
    <property type="match status" value="1"/>
</dbReference>
<dbReference type="RefSeq" id="WP_184677167.1">
    <property type="nucleotide sequence ID" value="NZ_JACHGY010000001.1"/>
</dbReference>
<comment type="caution">
    <text evidence="4">The sequence shown here is derived from an EMBL/GenBank/DDBJ whole genome shotgun (WGS) entry which is preliminary data.</text>
</comment>
<evidence type="ECO:0000259" key="3">
    <source>
        <dbReference type="PROSITE" id="PS51186"/>
    </source>
</evidence>
<name>A0A7X0H860_9BACT</name>
<dbReference type="AlphaFoldDB" id="A0A7X0H860"/>
<dbReference type="Proteomes" id="UP000541810">
    <property type="component" value="Unassembled WGS sequence"/>
</dbReference>
<keyword evidence="4" id="KW-0687">Ribonucleoprotein</keyword>
<keyword evidence="4" id="KW-0689">Ribosomal protein</keyword>